<feature type="domain" description="Xylose isomerase-like TIM barrel" evidence="1">
    <location>
        <begin position="24"/>
        <end position="257"/>
    </location>
</feature>
<protein>
    <submittedName>
        <fullName evidence="2">Sugar phosphate isomerase/epimerase family protein</fullName>
    </submittedName>
</protein>
<reference evidence="2 3" key="1">
    <citation type="journal article" date="2019" name="Int. J. Syst. Evol. Microbiol.">
        <title>The Global Catalogue of Microorganisms (GCM) 10K type strain sequencing project: providing services to taxonomists for standard genome sequencing and annotation.</title>
        <authorList>
            <consortium name="The Broad Institute Genomics Platform"/>
            <consortium name="The Broad Institute Genome Sequencing Center for Infectious Disease"/>
            <person name="Wu L."/>
            <person name="Ma J."/>
        </authorList>
    </citation>
    <scope>NUCLEOTIDE SEQUENCE [LARGE SCALE GENOMIC DNA]</scope>
    <source>
        <strain evidence="2 3">WLHS5</strain>
    </source>
</reference>
<evidence type="ECO:0000313" key="3">
    <source>
        <dbReference type="Proteomes" id="UP001595898"/>
    </source>
</evidence>
<sequence>MSTPKTAINLYSVRALDESLTDVLDRVAAAGYDGVQFAGPYSPIAAEADPGAIADALADRDLGATPPHVGFEALRDDRERVLSAYEPFDIDGVVVPWLDPSRFESTTAVDAAAADLDDLAADLDAAELALHYHNHAHEYVPLDGELAFDRFLARTGVGVELDVGWALVGGDDPADRIHDLGDRLSQVHMKDITAGGASAPVAADSDAVEFVDIGRGDVDMRACAEAAAAVDAEWLIYEHDDPTDPTVSIDRGAAFLDAV</sequence>
<dbReference type="AlphaFoldDB" id="A0ABD5PRX4"/>
<evidence type="ECO:0000259" key="1">
    <source>
        <dbReference type="Pfam" id="PF01261"/>
    </source>
</evidence>
<keyword evidence="3" id="KW-1185">Reference proteome</keyword>
<dbReference type="InterPro" id="IPR036237">
    <property type="entry name" value="Xyl_isomerase-like_sf"/>
</dbReference>
<organism evidence="2 3">
    <name type="scientific">Halosolutus amylolyticus</name>
    <dbReference type="NCBI Taxonomy" id="2932267"/>
    <lineage>
        <taxon>Archaea</taxon>
        <taxon>Methanobacteriati</taxon>
        <taxon>Methanobacteriota</taxon>
        <taxon>Stenosarchaea group</taxon>
        <taxon>Halobacteria</taxon>
        <taxon>Halobacteriales</taxon>
        <taxon>Natrialbaceae</taxon>
        <taxon>Halosolutus</taxon>
    </lineage>
</organism>
<name>A0ABD5PRX4_9EURY</name>
<dbReference type="GO" id="GO:0016853">
    <property type="term" value="F:isomerase activity"/>
    <property type="evidence" value="ECO:0007669"/>
    <property type="project" value="UniProtKB-KW"/>
</dbReference>
<dbReference type="PANTHER" id="PTHR12110:SF41">
    <property type="entry name" value="INOSOSE DEHYDRATASE"/>
    <property type="match status" value="1"/>
</dbReference>
<dbReference type="InterPro" id="IPR013022">
    <property type="entry name" value="Xyl_isomerase-like_TIM-brl"/>
</dbReference>
<proteinExistence type="predicted"/>
<dbReference type="InterPro" id="IPR050312">
    <property type="entry name" value="IolE/XylAMocC-like"/>
</dbReference>
<dbReference type="Gene3D" id="3.20.20.150">
    <property type="entry name" value="Divalent-metal-dependent TIM barrel enzymes"/>
    <property type="match status" value="1"/>
</dbReference>
<dbReference type="RefSeq" id="WP_250140104.1">
    <property type="nucleotide sequence ID" value="NZ_JALIQP010000002.1"/>
</dbReference>
<dbReference type="SUPFAM" id="SSF51658">
    <property type="entry name" value="Xylose isomerase-like"/>
    <property type="match status" value="1"/>
</dbReference>
<dbReference type="Pfam" id="PF01261">
    <property type="entry name" value="AP_endonuc_2"/>
    <property type="match status" value="1"/>
</dbReference>
<comment type="caution">
    <text evidence="2">The sequence shown here is derived from an EMBL/GenBank/DDBJ whole genome shotgun (WGS) entry which is preliminary data.</text>
</comment>
<accession>A0ABD5PRX4</accession>
<dbReference type="EMBL" id="JBHSFA010000007">
    <property type="protein sequence ID" value="MFC4543217.1"/>
    <property type="molecule type" value="Genomic_DNA"/>
</dbReference>
<dbReference type="Proteomes" id="UP001595898">
    <property type="component" value="Unassembled WGS sequence"/>
</dbReference>
<evidence type="ECO:0000313" key="2">
    <source>
        <dbReference type="EMBL" id="MFC4543217.1"/>
    </source>
</evidence>
<keyword evidence="2" id="KW-0413">Isomerase</keyword>
<gene>
    <name evidence="2" type="ORF">ACFO5R_14905</name>
</gene>
<dbReference type="PANTHER" id="PTHR12110">
    <property type="entry name" value="HYDROXYPYRUVATE ISOMERASE"/>
    <property type="match status" value="1"/>
</dbReference>